<name>A0AAW1NTU7_9CHLO</name>
<evidence type="ECO:0000256" key="1">
    <source>
        <dbReference type="SAM" id="MobiDB-lite"/>
    </source>
</evidence>
<proteinExistence type="predicted"/>
<feature type="compositionally biased region" description="Basic and acidic residues" evidence="1">
    <location>
        <begin position="1"/>
        <end position="25"/>
    </location>
</feature>
<organism evidence="2 3">
    <name type="scientific">Symbiochloris irregularis</name>
    <dbReference type="NCBI Taxonomy" id="706552"/>
    <lineage>
        <taxon>Eukaryota</taxon>
        <taxon>Viridiplantae</taxon>
        <taxon>Chlorophyta</taxon>
        <taxon>core chlorophytes</taxon>
        <taxon>Trebouxiophyceae</taxon>
        <taxon>Trebouxiales</taxon>
        <taxon>Trebouxiaceae</taxon>
        <taxon>Symbiochloris</taxon>
    </lineage>
</organism>
<gene>
    <name evidence="2" type="ORF">WJX73_000246</name>
</gene>
<accession>A0AAW1NTU7</accession>
<feature type="compositionally biased region" description="Polar residues" evidence="1">
    <location>
        <begin position="87"/>
        <end position="101"/>
    </location>
</feature>
<sequence>MSRDHDQGQHPLHASEIDDKQDRPLPHTFTPQSQASEHGRLLPTPPVAGGTHSSSQLHRKDDERQPMSKPPVSATDSHPRVCCRTSGPPSTSWLSAAQCTATPPPLRHDPLNDPEQRH</sequence>
<dbReference type="AlphaFoldDB" id="A0AAW1NTU7"/>
<feature type="compositionally biased region" description="Basic and acidic residues" evidence="1">
    <location>
        <begin position="106"/>
        <end position="118"/>
    </location>
</feature>
<dbReference type="EMBL" id="JALJOQ010000108">
    <property type="protein sequence ID" value="KAK9797349.1"/>
    <property type="molecule type" value="Genomic_DNA"/>
</dbReference>
<dbReference type="Proteomes" id="UP001465755">
    <property type="component" value="Unassembled WGS sequence"/>
</dbReference>
<evidence type="ECO:0000313" key="3">
    <source>
        <dbReference type="Proteomes" id="UP001465755"/>
    </source>
</evidence>
<comment type="caution">
    <text evidence="2">The sequence shown here is derived from an EMBL/GenBank/DDBJ whole genome shotgun (WGS) entry which is preliminary data.</text>
</comment>
<keyword evidence="3" id="KW-1185">Reference proteome</keyword>
<reference evidence="2 3" key="1">
    <citation type="journal article" date="2024" name="Nat. Commun.">
        <title>Phylogenomics reveals the evolutionary origins of lichenization in chlorophyte algae.</title>
        <authorList>
            <person name="Puginier C."/>
            <person name="Libourel C."/>
            <person name="Otte J."/>
            <person name="Skaloud P."/>
            <person name="Haon M."/>
            <person name="Grisel S."/>
            <person name="Petersen M."/>
            <person name="Berrin J.G."/>
            <person name="Delaux P.M."/>
            <person name="Dal Grande F."/>
            <person name="Keller J."/>
        </authorList>
    </citation>
    <scope>NUCLEOTIDE SEQUENCE [LARGE SCALE GENOMIC DNA]</scope>
    <source>
        <strain evidence="2 3">SAG 2036</strain>
    </source>
</reference>
<protein>
    <submittedName>
        <fullName evidence="2">Uncharacterized protein</fullName>
    </submittedName>
</protein>
<feature type="region of interest" description="Disordered" evidence="1">
    <location>
        <begin position="1"/>
        <end position="118"/>
    </location>
</feature>
<evidence type="ECO:0000313" key="2">
    <source>
        <dbReference type="EMBL" id="KAK9797349.1"/>
    </source>
</evidence>